<reference evidence="2" key="1">
    <citation type="journal article" date="2022" name="bioRxiv">
        <title>Sequencing and chromosome-scale assembly of the giantPleurodeles waltlgenome.</title>
        <authorList>
            <person name="Brown T."/>
            <person name="Elewa A."/>
            <person name="Iarovenko S."/>
            <person name="Subramanian E."/>
            <person name="Araus A.J."/>
            <person name="Petzold A."/>
            <person name="Susuki M."/>
            <person name="Suzuki K.-i.T."/>
            <person name="Hayashi T."/>
            <person name="Toyoda A."/>
            <person name="Oliveira C."/>
            <person name="Osipova E."/>
            <person name="Leigh N.D."/>
            <person name="Simon A."/>
            <person name="Yun M.H."/>
        </authorList>
    </citation>
    <scope>NUCLEOTIDE SEQUENCE</scope>
    <source>
        <strain evidence="2">20211129_DDA</strain>
        <tissue evidence="2">Liver</tissue>
    </source>
</reference>
<feature type="region of interest" description="Disordered" evidence="1">
    <location>
        <begin position="1"/>
        <end position="67"/>
    </location>
</feature>
<evidence type="ECO:0000313" key="2">
    <source>
        <dbReference type="EMBL" id="KAJ1106935.1"/>
    </source>
</evidence>
<gene>
    <name evidence="2" type="ORF">NDU88_004333</name>
</gene>
<proteinExistence type="predicted"/>
<feature type="compositionally biased region" description="Basic and acidic residues" evidence="1">
    <location>
        <begin position="23"/>
        <end position="36"/>
    </location>
</feature>
<comment type="caution">
    <text evidence="2">The sequence shown here is derived from an EMBL/GenBank/DDBJ whole genome shotgun (WGS) entry which is preliminary data.</text>
</comment>
<keyword evidence="3" id="KW-1185">Reference proteome</keyword>
<dbReference type="AlphaFoldDB" id="A0AAV7MT57"/>
<sequence length="99" mass="11406">MARAARASIGKARRSNPGWHARAGMEGEEDKRRELGMRGMHRIMSWDRESKEDMQSRAGDTPKADPKRVLMRTQRCVCDRHLKLSAENLQKVSDNLKRC</sequence>
<dbReference type="Proteomes" id="UP001066276">
    <property type="component" value="Chromosome 9"/>
</dbReference>
<name>A0AAV7MT57_PLEWA</name>
<accession>A0AAV7MT57</accession>
<dbReference type="EMBL" id="JANPWB010000013">
    <property type="protein sequence ID" value="KAJ1106935.1"/>
    <property type="molecule type" value="Genomic_DNA"/>
</dbReference>
<evidence type="ECO:0000313" key="3">
    <source>
        <dbReference type="Proteomes" id="UP001066276"/>
    </source>
</evidence>
<protein>
    <submittedName>
        <fullName evidence="2">Uncharacterized protein</fullName>
    </submittedName>
</protein>
<evidence type="ECO:0000256" key="1">
    <source>
        <dbReference type="SAM" id="MobiDB-lite"/>
    </source>
</evidence>
<organism evidence="2 3">
    <name type="scientific">Pleurodeles waltl</name>
    <name type="common">Iberian ribbed newt</name>
    <dbReference type="NCBI Taxonomy" id="8319"/>
    <lineage>
        <taxon>Eukaryota</taxon>
        <taxon>Metazoa</taxon>
        <taxon>Chordata</taxon>
        <taxon>Craniata</taxon>
        <taxon>Vertebrata</taxon>
        <taxon>Euteleostomi</taxon>
        <taxon>Amphibia</taxon>
        <taxon>Batrachia</taxon>
        <taxon>Caudata</taxon>
        <taxon>Salamandroidea</taxon>
        <taxon>Salamandridae</taxon>
        <taxon>Pleurodelinae</taxon>
        <taxon>Pleurodeles</taxon>
    </lineage>
</organism>
<feature type="compositionally biased region" description="Basic and acidic residues" evidence="1">
    <location>
        <begin position="44"/>
        <end position="67"/>
    </location>
</feature>